<feature type="region of interest" description="Disordered" evidence="1">
    <location>
        <begin position="552"/>
        <end position="573"/>
    </location>
</feature>
<keyword evidence="2" id="KW-0812">Transmembrane</keyword>
<evidence type="ECO:0008006" key="5">
    <source>
        <dbReference type="Google" id="ProtNLM"/>
    </source>
</evidence>
<protein>
    <recommendedName>
        <fullName evidence="5">Peroxisomal membrane protein (Pex3)</fullName>
    </recommendedName>
</protein>
<proteinExistence type="predicted"/>
<feature type="region of interest" description="Disordered" evidence="1">
    <location>
        <begin position="115"/>
        <end position="138"/>
    </location>
</feature>
<dbReference type="PANTHER" id="PTHR28080:SF1">
    <property type="entry name" value="PEROXISOMAL BIOGENESIS FACTOR 3"/>
    <property type="match status" value="1"/>
</dbReference>
<keyword evidence="4" id="KW-1185">Reference proteome</keyword>
<dbReference type="OMA" id="HRGWKDL"/>
<feature type="region of interest" description="Disordered" evidence="1">
    <location>
        <begin position="397"/>
        <end position="426"/>
    </location>
</feature>
<feature type="compositionally biased region" description="Polar residues" evidence="1">
    <location>
        <begin position="408"/>
        <end position="422"/>
    </location>
</feature>
<gene>
    <name evidence="3" type="ORF">ARB_07108</name>
</gene>
<dbReference type="GO" id="GO:0045046">
    <property type="term" value="P:protein import into peroxisome membrane"/>
    <property type="evidence" value="ECO:0007669"/>
    <property type="project" value="TreeGrafter"/>
</dbReference>
<comment type="caution">
    <text evidence="3">The sequence shown here is derived from an EMBL/GenBank/DDBJ whole genome shotgun (WGS) entry which is preliminary data.</text>
</comment>
<dbReference type="EMBL" id="ABSU01000007">
    <property type="protein sequence ID" value="EFE34157.1"/>
    <property type="molecule type" value="Genomic_DNA"/>
</dbReference>
<keyword evidence="2" id="KW-0472">Membrane</keyword>
<accession>D4AS93</accession>
<dbReference type="Pfam" id="PF04882">
    <property type="entry name" value="Peroxin-3"/>
    <property type="match status" value="1"/>
</dbReference>
<dbReference type="HOGENOM" id="CLU_017002_3_0_1"/>
<evidence type="ECO:0000313" key="3">
    <source>
        <dbReference type="EMBL" id="EFE34157.1"/>
    </source>
</evidence>
<sequence>MFNSTKQWLRRHRSGIAIGAGVIGVGYLAGQYVLGKISEARERMSSERIAREKPDEIANDYTPSLRRRFEQNQTDCTFTVLALLPTATENILGALPVEELTNELQQKRAERLAKQLNGGETAGSEISSDPLSTIDDDGKSLSSLRSQGYVHTSQMGDSVSGDGTPRKKSRTQLWNELKVNSLTRSFTLLYTLSLLTLLTRIQLNLLGRRNYLSSVISLASPQADPAIISLEENDGDNAFGNDFETNRRYLTFSWWLLHRGWKDLMEKVEEAVVEVFGPLNPREDITQERLSELTLEVRKKVEGATSEERRVKQWLPYLLPAVEQEDYVLRESGVLLSSEEVSPQTASNLRHLLDETADLIESPQFTHILSLLNNEAFSYLIDHKCAIDAFKKPPTVPATQAPEASPANLFSSSATVVPSDSQQPPPNPRVKLATILAVVSRQAHTIGQGSNPPNEYLSAMEEGVRELEAFAAVVYSSNFGLEGTTSPGGSVGGSFVVVPQSEKAEKVSKIEMRDVEAEDEAGAGAGADVEEINFESAWGKATTDENGLTMHDADLFIKPPPPPPPSQPSPTSIFTVTVCPSDLLSTFASFF</sequence>
<evidence type="ECO:0000313" key="4">
    <source>
        <dbReference type="Proteomes" id="UP000008866"/>
    </source>
</evidence>
<evidence type="ECO:0000256" key="2">
    <source>
        <dbReference type="SAM" id="Phobius"/>
    </source>
</evidence>
<dbReference type="KEGG" id="abe:ARB_07108"/>
<feature type="region of interest" description="Disordered" evidence="1">
    <location>
        <begin position="149"/>
        <end position="168"/>
    </location>
</feature>
<name>D4AS93_ARTBC</name>
<dbReference type="GO" id="GO:0030674">
    <property type="term" value="F:protein-macromolecule adaptor activity"/>
    <property type="evidence" value="ECO:0007669"/>
    <property type="project" value="TreeGrafter"/>
</dbReference>
<dbReference type="Proteomes" id="UP000008866">
    <property type="component" value="Unassembled WGS sequence"/>
</dbReference>
<dbReference type="GeneID" id="9520598"/>
<dbReference type="STRING" id="663331.D4AS93"/>
<evidence type="ECO:0000256" key="1">
    <source>
        <dbReference type="SAM" id="MobiDB-lite"/>
    </source>
</evidence>
<keyword evidence="2" id="KW-1133">Transmembrane helix</keyword>
<dbReference type="PANTHER" id="PTHR28080">
    <property type="entry name" value="PEROXISOMAL BIOGENESIS FACTOR 3"/>
    <property type="match status" value="1"/>
</dbReference>
<feature type="transmembrane region" description="Helical" evidence="2">
    <location>
        <begin position="16"/>
        <end position="34"/>
    </location>
</feature>
<dbReference type="InterPro" id="IPR006966">
    <property type="entry name" value="Peroxin-3"/>
</dbReference>
<dbReference type="AlphaFoldDB" id="D4AS93"/>
<feature type="compositionally biased region" description="Pro residues" evidence="1">
    <location>
        <begin position="558"/>
        <end position="568"/>
    </location>
</feature>
<reference evidence="4" key="1">
    <citation type="journal article" date="2011" name="Genome Biol.">
        <title>Comparative and functional genomics provide insights into the pathogenicity of dermatophytic fungi.</title>
        <authorList>
            <person name="Burmester A."/>
            <person name="Shelest E."/>
            <person name="Gloeckner G."/>
            <person name="Heddergott C."/>
            <person name="Schindler S."/>
            <person name="Staib P."/>
            <person name="Heidel A."/>
            <person name="Felder M."/>
            <person name="Petzold A."/>
            <person name="Szafranski K."/>
            <person name="Feuermann M."/>
            <person name="Pedruzzi I."/>
            <person name="Priebe S."/>
            <person name="Groth M."/>
            <person name="Winkler R."/>
            <person name="Li W."/>
            <person name="Kniemeyer O."/>
            <person name="Schroeckh V."/>
            <person name="Hertweck C."/>
            <person name="Hube B."/>
            <person name="White T.C."/>
            <person name="Platzer M."/>
            <person name="Guthke R."/>
            <person name="Heitman J."/>
            <person name="Woestemeyer J."/>
            <person name="Zipfel P.F."/>
            <person name="Monod M."/>
            <person name="Brakhage A.A."/>
        </authorList>
    </citation>
    <scope>NUCLEOTIDE SEQUENCE [LARGE SCALE GENOMIC DNA]</scope>
    <source>
        <strain evidence="4">ATCC MYA-4681 / CBS 112371</strain>
    </source>
</reference>
<dbReference type="eggNOG" id="KOG4444">
    <property type="taxonomic scope" value="Eukaryota"/>
</dbReference>
<organism evidence="3 4">
    <name type="scientific">Arthroderma benhamiae (strain ATCC MYA-4681 / CBS 112371)</name>
    <name type="common">Trichophyton mentagrophytes</name>
    <dbReference type="NCBI Taxonomy" id="663331"/>
    <lineage>
        <taxon>Eukaryota</taxon>
        <taxon>Fungi</taxon>
        <taxon>Dikarya</taxon>
        <taxon>Ascomycota</taxon>
        <taxon>Pezizomycotina</taxon>
        <taxon>Eurotiomycetes</taxon>
        <taxon>Eurotiomycetidae</taxon>
        <taxon>Onygenales</taxon>
        <taxon>Arthrodermataceae</taxon>
        <taxon>Trichophyton</taxon>
    </lineage>
</organism>
<dbReference type="RefSeq" id="XP_003014546.1">
    <property type="nucleotide sequence ID" value="XM_003014500.1"/>
</dbReference>
<dbReference type="GO" id="GO:0005778">
    <property type="term" value="C:peroxisomal membrane"/>
    <property type="evidence" value="ECO:0007669"/>
    <property type="project" value="InterPro"/>
</dbReference>